<evidence type="ECO:0000259" key="2">
    <source>
        <dbReference type="Pfam" id="PF04773"/>
    </source>
</evidence>
<dbReference type="EMBL" id="PDEM01000008">
    <property type="protein sequence ID" value="PHZ86362.1"/>
    <property type="molecule type" value="Genomic_DNA"/>
</dbReference>
<dbReference type="Gene3D" id="3.55.50.30">
    <property type="match status" value="1"/>
</dbReference>
<accession>A0A2G4YVI1</accession>
<dbReference type="GO" id="GO:0016989">
    <property type="term" value="F:sigma factor antagonist activity"/>
    <property type="evidence" value="ECO:0007669"/>
    <property type="project" value="TreeGrafter"/>
</dbReference>
<reference evidence="4 5" key="1">
    <citation type="submission" date="2017-10" db="EMBL/GenBank/DDBJ databases">
        <title>Frigbacter circumglobatus gen. nov. sp. nov., isolated from sediment cultured in situ.</title>
        <authorList>
            <person name="Zhao Z."/>
        </authorList>
    </citation>
    <scope>NUCLEOTIDE SEQUENCE [LARGE SCALE GENOMIC DNA]</scope>
    <source>
        <strain evidence="4 5">ZYL</strain>
    </source>
</reference>
<dbReference type="Proteomes" id="UP000229730">
    <property type="component" value="Unassembled WGS sequence"/>
</dbReference>
<dbReference type="InterPro" id="IPR012373">
    <property type="entry name" value="Ferrdict_sens_TM"/>
</dbReference>
<protein>
    <submittedName>
        <fullName evidence="4">Uncharacterized protein</fullName>
    </submittedName>
</protein>
<feature type="domain" description="Protein FecR C-terminal" evidence="3">
    <location>
        <begin position="287"/>
        <end position="351"/>
    </location>
</feature>
<dbReference type="InterPro" id="IPR032508">
    <property type="entry name" value="FecR_C"/>
</dbReference>
<keyword evidence="1" id="KW-0472">Membrane</keyword>
<keyword evidence="1" id="KW-0812">Transmembrane</keyword>
<keyword evidence="5" id="KW-1185">Reference proteome</keyword>
<organism evidence="4 5">
    <name type="scientific">Paremcibacter congregatus</name>
    <dbReference type="NCBI Taxonomy" id="2043170"/>
    <lineage>
        <taxon>Bacteria</taxon>
        <taxon>Pseudomonadati</taxon>
        <taxon>Pseudomonadota</taxon>
        <taxon>Alphaproteobacteria</taxon>
        <taxon>Emcibacterales</taxon>
        <taxon>Emcibacteraceae</taxon>
        <taxon>Paremcibacter</taxon>
    </lineage>
</organism>
<dbReference type="Pfam" id="PF04773">
    <property type="entry name" value="FecR"/>
    <property type="match status" value="1"/>
</dbReference>
<feature type="domain" description="FecR protein" evidence="2">
    <location>
        <begin position="124"/>
        <end position="214"/>
    </location>
</feature>
<evidence type="ECO:0000256" key="1">
    <source>
        <dbReference type="SAM" id="Phobius"/>
    </source>
</evidence>
<sequence>MTKENFANKSPDITTEACAWIAQLETGNMSEKDSEALGEWINRSPRHLQEIKKFAQLSGDINVLAGFAGPLNVAAKERLAVSRNKSTGSVLKGRRFAVACVALVCVLAVGLVTLNQTAQGPYLITTVIGGLEEVTLSDGSVVKLNTNSQVEINFDENQRRVRLLRGEAFFEVAHNKKRPFIVYAGDKFVRAVGTAFSVRWTQGDLTITVSEGRVSFAPIIRGVTAQPVVESQIKEDTEKVTVASLVAPLLIDAGQKLTLPEEEMDNLIEEITKRELVSEMSWQSGILDFTQRPLIEIIEEINRYTDVKIEITDPRLRKLRFSGIFRTGETGPLFEALELSFDIEVDRVNDKFVRIRPSDG</sequence>
<dbReference type="InParanoid" id="A0A2G4YVI1"/>
<dbReference type="RefSeq" id="WP_099471081.1">
    <property type="nucleotide sequence ID" value="NZ_CP041025.1"/>
</dbReference>
<dbReference type="FunCoup" id="A0A2G4YVI1">
    <property type="interactions" value="128"/>
</dbReference>
<evidence type="ECO:0000259" key="3">
    <source>
        <dbReference type="Pfam" id="PF16344"/>
    </source>
</evidence>
<dbReference type="InterPro" id="IPR006860">
    <property type="entry name" value="FecR"/>
</dbReference>
<dbReference type="PANTHER" id="PTHR30273:SF2">
    <property type="entry name" value="PROTEIN FECR"/>
    <property type="match status" value="1"/>
</dbReference>
<dbReference type="Pfam" id="PF16344">
    <property type="entry name" value="FecR_C"/>
    <property type="match status" value="1"/>
</dbReference>
<dbReference type="OrthoDB" id="636724at2"/>
<feature type="transmembrane region" description="Helical" evidence="1">
    <location>
        <begin position="96"/>
        <end position="114"/>
    </location>
</feature>
<dbReference type="Gene3D" id="2.60.120.1440">
    <property type="match status" value="1"/>
</dbReference>
<comment type="caution">
    <text evidence="4">The sequence shown here is derived from an EMBL/GenBank/DDBJ whole genome shotgun (WGS) entry which is preliminary data.</text>
</comment>
<proteinExistence type="predicted"/>
<dbReference type="PIRSF" id="PIRSF018266">
    <property type="entry name" value="FecR"/>
    <property type="match status" value="1"/>
</dbReference>
<gene>
    <name evidence="4" type="ORF">CRD36_02035</name>
</gene>
<evidence type="ECO:0000313" key="4">
    <source>
        <dbReference type="EMBL" id="PHZ86362.1"/>
    </source>
</evidence>
<evidence type="ECO:0000313" key="5">
    <source>
        <dbReference type="Proteomes" id="UP000229730"/>
    </source>
</evidence>
<dbReference type="PANTHER" id="PTHR30273">
    <property type="entry name" value="PERIPLASMIC SIGNAL SENSOR AND SIGMA FACTOR ACTIVATOR FECR-RELATED"/>
    <property type="match status" value="1"/>
</dbReference>
<keyword evidence="1" id="KW-1133">Transmembrane helix</keyword>
<name>A0A2G4YVI1_9PROT</name>
<dbReference type="AlphaFoldDB" id="A0A2G4YVI1"/>